<dbReference type="SMART" id="SM00460">
    <property type="entry name" value="TGc"/>
    <property type="match status" value="1"/>
</dbReference>
<evidence type="ECO:0000313" key="2">
    <source>
        <dbReference type="EMBL" id="CUR59510.1"/>
    </source>
</evidence>
<organism evidence="2">
    <name type="scientific">metagenome</name>
    <dbReference type="NCBI Taxonomy" id="256318"/>
    <lineage>
        <taxon>unclassified sequences</taxon>
        <taxon>metagenomes</taxon>
    </lineage>
</organism>
<sequence>MSADRPEAARTYEVRHRTHYRYDKVVTGSYGRTHLTPRDLPTQSCASARLEIEPTPDLTSSHIDHFGNASHYVEVRSPHTELVITSISTVTVHRPVPDLARLDEWTVGSAAAAHSQAADRLDAVTYALPSRLVTLTPSVAAYAGSILGTDRPLGEALAALVHGIHDGFTYESGATSVSTTLDELLEDRAGVCQDFAHLAIGCLRSVGLPARYVSGYLETRPPAGTPRLQGADASHAWLSVLAPDGEWYDLDPTNDQQPDSRYVVAAWGRDYRDVTPMKGVIFTQGKKSTLDVGVDVIRLGDALPGL</sequence>
<protein>
    <submittedName>
        <fullName evidence="2">Transglutaminase domain-containing protein</fullName>
    </submittedName>
</protein>
<proteinExistence type="predicted"/>
<feature type="domain" description="Transglutaminase-like" evidence="1">
    <location>
        <begin position="184"/>
        <end position="254"/>
    </location>
</feature>
<accession>A0A2P2CC14</accession>
<evidence type="ECO:0000259" key="1">
    <source>
        <dbReference type="SMART" id="SM00460"/>
    </source>
</evidence>
<dbReference type="Pfam" id="PF01841">
    <property type="entry name" value="Transglut_core"/>
    <property type="match status" value="1"/>
</dbReference>
<reference evidence="2" key="1">
    <citation type="submission" date="2015-08" db="EMBL/GenBank/DDBJ databases">
        <authorList>
            <person name="Babu N.S."/>
            <person name="Beckwith C.J."/>
            <person name="Beseler K.G."/>
            <person name="Brison A."/>
            <person name="Carone J.V."/>
            <person name="Caskin T.P."/>
            <person name="Diamond M."/>
            <person name="Durham M.E."/>
            <person name="Foxe J.M."/>
            <person name="Go M."/>
            <person name="Henderson B.A."/>
            <person name="Jones I.B."/>
            <person name="McGettigan J.A."/>
            <person name="Micheletti S.J."/>
            <person name="Nasrallah M.E."/>
            <person name="Ortiz D."/>
            <person name="Piller C.R."/>
            <person name="Privatt S.R."/>
            <person name="Schneider S.L."/>
            <person name="Sharp S."/>
            <person name="Smith T.C."/>
            <person name="Stanton J.D."/>
            <person name="Ullery H.E."/>
            <person name="Wilson R.J."/>
            <person name="Serrano M.G."/>
            <person name="Buck G."/>
            <person name="Lee V."/>
            <person name="Wang Y."/>
            <person name="Carvalho R."/>
            <person name="Voegtly L."/>
            <person name="Shi R."/>
            <person name="Duckworth R."/>
            <person name="Johnson A."/>
            <person name="Loviza R."/>
            <person name="Walstead R."/>
            <person name="Shah Z."/>
            <person name="Kiflezghi M."/>
            <person name="Wade K."/>
            <person name="Ball S.L."/>
            <person name="Bradley K.W."/>
            <person name="Asai D.J."/>
            <person name="Bowman C.A."/>
            <person name="Russell D.A."/>
            <person name="Pope W.H."/>
            <person name="Jacobs-Sera D."/>
            <person name="Hendrix R.W."/>
            <person name="Hatfull G.F."/>
        </authorList>
    </citation>
    <scope>NUCLEOTIDE SEQUENCE</scope>
</reference>
<dbReference type="InterPro" id="IPR038765">
    <property type="entry name" value="Papain-like_cys_pep_sf"/>
</dbReference>
<dbReference type="PANTHER" id="PTHR33490:SF7">
    <property type="entry name" value="BLR2979 PROTEIN"/>
    <property type="match status" value="1"/>
</dbReference>
<dbReference type="Pfam" id="PF08379">
    <property type="entry name" value="Bact_transglu_N"/>
    <property type="match status" value="1"/>
</dbReference>
<name>A0A2P2CC14_9ZZZZ</name>
<dbReference type="PANTHER" id="PTHR33490">
    <property type="entry name" value="BLR5614 PROTEIN-RELATED"/>
    <property type="match status" value="1"/>
</dbReference>
<dbReference type="InterPro" id="IPR002931">
    <property type="entry name" value="Transglutaminase-like"/>
</dbReference>
<gene>
    <name evidence="2" type="ORF">NOCA2610035</name>
</gene>
<dbReference type="InterPro" id="IPR013589">
    <property type="entry name" value="Bac_transglu_N"/>
</dbReference>
<dbReference type="Gene3D" id="3.10.620.30">
    <property type="match status" value="1"/>
</dbReference>
<dbReference type="EMBL" id="CZKA01000058">
    <property type="protein sequence ID" value="CUR59510.1"/>
    <property type="molecule type" value="Genomic_DNA"/>
</dbReference>
<dbReference type="SUPFAM" id="SSF54001">
    <property type="entry name" value="Cysteine proteinases"/>
    <property type="match status" value="1"/>
</dbReference>
<dbReference type="AlphaFoldDB" id="A0A2P2CC14"/>